<feature type="transmembrane region" description="Helical" evidence="7">
    <location>
        <begin position="313"/>
        <end position="330"/>
    </location>
</feature>
<evidence type="ECO:0000256" key="3">
    <source>
        <dbReference type="ARBA" id="ARBA00022475"/>
    </source>
</evidence>
<feature type="transmembrane region" description="Helical" evidence="7">
    <location>
        <begin position="143"/>
        <end position="169"/>
    </location>
</feature>
<dbReference type="Gene3D" id="1.20.1250.20">
    <property type="entry name" value="MFS general substrate transporter like domains"/>
    <property type="match status" value="1"/>
</dbReference>
<dbReference type="Proteomes" id="UP000824002">
    <property type="component" value="Unassembled WGS sequence"/>
</dbReference>
<gene>
    <name evidence="8" type="ORF">IAB51_00065</name>
</gene>
<evidence type="ECO:0000256" key="5">
    <source>
        <dbReference type="ARBA" id="ARBA00022989"/>
    </source>
</evidence>
<evidence type="ECO:0000256" key="4">
    <source>
        <dbReference type="ARBA" id="ARBA00022692"/>
    </source>
</evidence>
<feature type="transmembrane region" description="Helical" evidence="7">
    <location>
        <begin position="402"/>
        <end position="421"/>
    </location>
</feature>
<comment type="subcellular location">
    <subcellularLocation>
        <location evidence="1">Cell membrane</location>
        <topology evidence="1">Multi-pass membrane protein</topology>
    </subcellularLocation>
</comment>
<evidence type="ECO:0000256" key="1">
    <source>
        <dbReference type="ARBA" id="ARBA00004651"/>
    </source>
</evidence>
<dbReference type="GO" id="GO:0005886">
    <property type="term" value="C:plasma membrane"/>
    <property type="evidence" value="ECO:0007669"/>
    <property type="project" value="UniProtKB-SubCell"/>
</dbReference>
<name>A0A9D1FJU6_9FIRM</name>
<dbReference type="SUPFAM" id="SSF103473">
    <property type="entry name" value="MFS general substrate transporter"/>
    <property type="match status" value="1"/>
</dbReference>
<feature type="transmembrane region" description="Helical" evidence="7">
    <location>
        <begin position="351"/>
        <end position="373"/>
    </location>
</feature>
<feature type="transmembrane region" description="Helical" evidence="7">
    <location>
        <begin position="175"/>
        <end position="195"/>
    </location>
</feature>
<keyword evidence="5 7" id="KW-1133">Transmembrane helix</keyword>
<dbReference type="Pfam" id="PF07690">
    <property type="entry name" value="MFS_1"/>
    <property type="match status" value="1"/>
</dbReference>
<dbReference type="AlphaFoldDB" id="A0A9D1FJU6"/>
<dbReference type="CDD" id="cd06173">
    <property type="entry name" value="MFS_MefA_like"/>
    <property type="match status" value="1"/>
</dbReference>
<dbReference type="PANTHER" id="PTHR43266:SF10">
    <property type="entry name" value="BACILYSIN EXPORTER BACE-RELATED"/>
    <property type="match status" value="1"/>
</dbReference>
<dbReference type="GO" id="GO:0022857">
    <property type="term" value="F:transmembrane transporter activity"/>
    <property type="evidence" value="ECO:0007669"/>
    <property type="project" value="InterPro"/>
</dbReference>
<evidence type="ECO:0000256" key="6">
    <source>
        <dbReference type="ARBA" id="ARBA00023136"/>
    </source>
</evidence>
<evidence type="ECO:0000256" key="2">
    <source>
        <dbReference type="ARBA" id="ARBA00022448"/>
    </source>
</evidence>
<keyword evidence="6 7" id="KW-0472">Membrane</keyword>
<organism evidence="8 9">
    <name type="scientific">Candidatus Merdivicinus excrementipullorum</name>
    <dbReference type="NCBI Taxonomy" id="2840867"/>
    <lineage>
        <taxon>Bacteria</taxon>
        <taxon>Bacillati</taxon>
        <taxon>Bacillota</taxon>
        <taxon>Clostridia</taxon>
        <taxon>Eubacteriales</taxon>
        <taxon>Oscillospiraceae</taxon>
        <taxon>Oscillospiraceae incertae sedis</taxon>
        <taxon>Candidatus Merdivicinus</taxon>
    </lineage>
</organism>
<comment type="caution">
    <text evidence="8">The sequence shown here is derived from an EMBL/GenBank/DDBJ whole genome shotgun (WGS) entry which is preliminary data.</text>
</comment>
<keyword evidence="4 7" id="KW-0812">Transmembrane</keyword>
<dbReference type="PANTHER" id="PTHR43266">
    <property type="entry name" value="MACROLIDE-EFFLUX PROTEIN"/>
    <property type="match status" value="1"/>
</dbReference>
<evidence type="ECO:0000313" key="9">
    <source>
        <dbReference type="Proteomes" id="UP000824002"/>
    </source>
</evidence>
<proteinExistence type="predicted"/>
<dbReference type="InterPro" id="IPR036259">
    <property type="entry name" value="MFS_trans_sf"/>
</dbReference>
<feature type="transmembrane region" description="Helical" evidence="7">
    <location>
        <begin position="45"/>
        <end position="68"/>
    </location>
</feature>
<dbReference type="InterPro" id="IPR011701">
    <property type="entry name" value="MFS"/>
</dbReference>
<evidence type="ECO:0000256" key="7">
    <source>
        <dbReference type="SAM" id="Phobius"/>
    </source>
</evidence>
<accession>A0A9D1FJU6</accession>
<feature type="transmembrane region" description="Helical" evidence="7">
    <location>
        <begin position="289"/>
        <end position="307"/>
    </location>
</feature>
<reference evidence="8" key="1">
    <citation type="submission" date="2020-10" db="EMBL/GenBank/DDBJ databases">
        <authorList>
            <person name="Gilroy R."/>
        </authorList>
    </citation>
    <scope>NUCLEOTIDE SEQUENCE</scope>
    <source>
        <strain evidence="8">CHK199-13235</strain>
    </source>
</reference>
<protein>
    <submittedName>
        <fullName evidence="8">MFS transporter</fullName>
    </submittedName>
</protein>
<reference evidence="8" key="2">
    <citation type="journal article" date="2021" name="PeerJ">
        <title>Extensive microbial diversity within the chicken gut microbiome revealed by metagenomics and culture.</title>
        <authorList>
            <person name="Gilroy R."/>
            <person name="Ravi A."/>
            <person name="Getino M."/>
            <person name="Pursley I."/>
            <person name="Horton D.L."/>
            <person name="Alikhan N.F."/>
            <person name="Baker D."/>
            <person name="Gharbi K."/>
            <person name="Hall N."/>
            <person name="Watson M."/>
            <person name="Adriaenssens E.M."/>
            <person name="Foster-Nyarko E."/>
            <person name="Jarju S."/>
            <person name="Secka A."/>
            <person name="Antonio M."/>
            <person name="Oren A."/>
            <person name="Chaudhuri R.R."/>
            <person name="La Ragione R."/>
            <person name="Hildebrand F."/>
            <person name="Pallen M.J."/>
        </authorList>
    </citation>
    <scope>NUCLEOTIDE SEQUENCE</scope>
    <source>
        <strain evidence="8">CHK199-13235</strain>
    </source>
</reference>
<dbReference type="EMBL" id="DVJP01000002">
    <property type="protein sequence ID" value="HIS75181.1"/>
    <property type="molecule type" value="Genomic_DNA"/>
</dbReference>
<evidence type="ECO:0000313" key="8">
    <source>
        <dbReference type="EMBL" id="HIS75181.1"/>
    </source>
</evidence>
<keyword evidence="3" id="KW-1003">Cell membrane</keyword>
<feature type="transmembrane region" description="Helical" evidence="7">
    <location>
        <begin position="262"/>
        <end position="282"/>
    </location>
</feature>
<sequence>MKKHFTNPFKGMRDFLLLWGSQALSALGSSMTSFALIIWSYEQEGSALMTALLTICSYTPYVLLSVFAGAISDRWDKKKIMLACDTAAAVCTLSIFFLLKTGRLEIWHLYLINALNGLMNTFQQPASDVSVTLLVPKEQYQRIGAFQNFSGSLVSILTPALAAAVLAFAGMDAVIFFDLFTFLMAFLILALFIRIPKPEQRAEKREKLRDSISGGLAFLMKNRGILNLMWFLAAINLVASMYEAALSPMLLSRQGGGELALGWVNSCTGAANLLGSILAAALKTPKSRVKVICVTLFFSMSTENFLLAFGRAVPFWCLGAILGWALIPIMNTNLNALMRSHIPAEIQGRVYAIRNSFQFFTIPLGYLLGGLLVDQVCEPLMAAQKPDSFLVLLLGSGKGSGAALLFLILAFAGIGVCAIFSKNKEIWRLERLTNPEK</sequence>
<keyword evidence="2" id="KW-0813">Transport</keyword>
<feature type="transmembrane region" description="Helical" evidence="7">
    <location>
        <begin position="225"/>
        <end position="242"/>
    </location>
</feature>